<dbReference type="AlphaFoldDB" id="A0A518DHB0"/>
<feature type="chain" id="PRO_5022110821" evidence="1">
    <location>
        <begin position="25"/>
        <end position="295"/>
    </location>
</feature>
<reference evidence="2 3" key="1">
    <citation type="submission" date="2019-02" db="EMBL/GenBank/DDBJ databases">
        <title>Deep-cultivation of Planctomycetes and their phenomic and genomic characterization uncovers novel biology.</title>
        <authorList>
            <person name="Wiegand S."/>
            <person name="Jogler M."/>
            <person name="Boedeker C."/>
            <person name="Pinto D."/>
            <person name="Vollmers J."/>
            <person name="Rivas-Marin E."/>
            <person name="Kohn T."/>
            <person name="Peeters S.H."/>
            <person name="Heuer A."/>
            <person name="Rast P."/>
            <person name="Oberbeckmann S."/>
            <person name="Bunk B."/>
            <person name="Jeske O."/>
            <person name="Meyerdierks A."/>
            <person name="Storesund J.E."/>
            <person name="Kallscheuer N."/>
            <person name="Luecker S."/>
            <person name="Lage O.M."/>
            <person name="Pohl T."/>
            <person name="Merkel B.J."/>
            <person name="Hornburger P."/>
            <person name="Mueller R.-W."/>
            <person name="Bruemmer F."/>
            <person name="Labrenz M."/>
            <person name="Spormann A.M."/>
            <person name="Op den Camp H."/>
            <person name="Overmann J."/>
            <person name="Amann R."/>
            <person name="Jetten M.S.M."/>
            <person name="Mascher T."/>
            <person name="Medema M.H."/>
            <person name="Devos D.P."/>
            <person name="Kaster A.-K."/>
            <person name="Ovreas L."/>
            <person name="Rohde M."/>
            <person name="Galperin M.Y."/>
            <person name="Jogler C."/>
        </authorList>
    </citation>
    <scope>NUCLEOTIDE SEQUENCE [LARGE SCALE GENOMIC DNA]</scope>
    <source>
        <strain evidence="2 3">Pla175</strain>
    </source>
</reference>
<proteinExistence type="predicted"/>
<feature type="signal peptide" evidence="1">
    <location>
        <begin position="1"/>
        <end position="24"/>
    </location>
</feature>
<gene>
    <name evidence="2" type="ORF">Pla175_42690</name>
</gene>
<dbReference type="OrthoDB" id="269147at2"/>
<accession>A0A518DHB0</accession>
<keyword evidence="3" id="KW-1185">Reference proteome</keyword>
<sequence precursor="true">MRNSTVRALLALPALALYASSCLAQGGAGWDFQPRPLTRIPSGVVVGGDTVQGWSNPILFVRGQLTSGDLSVVNSTVTRYAELFNLILLANVVQQGDDGYVLEKAAIGFSTSIGGRNVVITSDTHRQLGANLGFIGGSVFSGNEAALKDTQQTARYRYGMVIDAPTLLLRDGKHVLTTARYFIWVSRRTGDLGVLVWAMDDPGPGADFRLIDATPQLLPPNLHENRRMHVDGGQFNMLGIPSATAFAVESLPPGTDVPFSPELAKAACVRTFDQQKYVALLTQVAKAVAQTAPAP</sequence>
<evidence type="ECO:0000313" key="2">
    <source>
        <dbReference type="EMBL" id="QDU90856.1"/>
    </source>
</evidence>
<dbReference type="RefSeq" id="WP_145290175.1">
    <property type="nucleotide sequence ID" value="NZ_CP036291.1"/>
</dbReference>
<dbReference type="Proteomes" id="UP000317429">
    <property type="component" value="Chromosome"/>
</dbReference>
<evidence type="ECO:0000313" key="3">
    <source>
        <dbReference type="Proteomes" id="UP000317429"/>
    </source>
</evidence>
<dbReference type="EMBL" id="CP036291">
    <property type="protein sequence ID" value="QDU90856.1"/>
    <property type="molecule type" value="Genomic_DNA"/>
</dbReference>
<name>A0A518DHB0_9BACT</name>
<organism evidence="2 3">
    <name type="scientific">Pirellulimonas nuda</name>
    <dbReference type="NCBI Taxonomy" id="2528009"/>
    <lineage>
        <taxon>Bacteria</taxon>
        <taxon>Pseudomonadati</taxon>
        <taxon>Planctomycetota</taxon>
        <taxon>Planctomycetia</taxon>
        <taxon>Pirellulales</taxon>
        <taxon>Lacipirellulaceae</taxon>
        <taxon>Pirellulimonas</taxon>
    </lineage>
</organism>
<keyword evidence="1" id="KW-0732">Signal</keyword>
<evidence type="ECO:0000256" key="1">
    <source>
        <dbReference type="SAM" id="SignalP"/>
    </source>
</evidence>
<protein>
    <submittedName>
        <fullName evidence="2">Uncharacterized protein</fullName>
    </submittedName>
</protein>
<dbReference type="KEGG" id="pnd:Pla175_42690"/>